<name>A0A4C1Z6N6_EUMVA</name>
<comment type="caution">
    <text evidence="2">The sequence shown here is derived from an EMBL/GenBank/DDBJ whole genome shotgun (WGS) entry which is preliminary data.</text>
</comment>
<dbReference type="AlphaFoldDB" id="A0A4C1Z6N6"/>
<dbReference type="Proteomes" id="UP000299102">
    <property type="component" value="Unassembled WGS sequence"/>
</dbReference>
<feature type="compositionally biased region" description="Basic and acidic residues" evidence="1">
    <location>
        <begin position="156"/>
        <end position="170"/>
    </location>
</feature>
<proteinExistence type="predicted"/>
<feature type="region of interest" description="Disordered" evidence="1">
    <location>
        <begin position="151"/>
        <end position="177"/>
    </location>
</feature>
<feature type="compositionally biased region" description="Basic and acidic residues" evidence="1">
    <location>
        <begin position="74"/>
        <end position="85"/>
    </location>
</feature>
<evidence type="ECO:0000256" key="1">
    <source>
        <dbReference type="SAM" id="MobiDB-lite"/>
    </source>
</evidence>
<protein>
    <submittedName>
        <fullName evidence="2">Uncharacterized protein</fullName>
    </submittedName>
</protein>
<feature type="region of interest" description="Disordered" evidence="1">
    <location>
        <begin position="64"/>
        <end position="92"/>
    </location>
</feature>
<evidence type="ECO:0000313" key="2">
    <source>
        <dbReference type="EMBL" id="GBP82265.1"/>
    </source>
</evidence>
<gene>
    <name evidence="2" type="ORF">EVAR_103448_1</name>
</gene>
<organism evidence="2 3">
    <name type="scientific">Eumeta variegata</name>
    <name type="common">Bagworm moth</name>
    <name type="synonym">Eumeta japonica</name>
    <dbReference type="NCBI Taxonomy" id="151549"/>
    <lineage>
        <taxon>Eukaryota</taxon>
        <taxon>Metazoa</taxon>
        <taxon>Ecdysozoa</taxon>
        <taxon>Arthropoda</taxon>
        <taxon>Hexapoda</taxon>
        <taxon>Insecta</taxon>
        <taxon>Pterygota</taxon>
        <taxon>Neoptera</taxon>
        <taxon>Endopterygota</taxon>
        <taxon>Lepidoptera</taxon>
        <taxon>Glossata</taxon>
        <taxon>Ditrysia</taxon>
        <taxon>Tineoidea</taxon>
        <taxon>Psychidae</taxon>
        <taxon>Oiketicinae</taxon>
        <taxon>Eumeta</taxon>
    </lineage>
</organism>
<dbReference type="EMBL" id="BGZK01001556">
    <property type="protein sequence ID" value="GBP82265.1"/>
    <property type="molecule type" value="Genomic_DNA"/>
</dbReference>
<accession>A0A4C1Z6N6</accession>
<dbReference type="STRING" id="151549.A0A4C1Z6N6"/>
<reference evidence="2 3" key="1">
    <citation type="journal article" date="2019" name="Commun. Biol.">
        <title>The bagworm genome reveals a unique fibroin gene that provides high tensile strength.</title>
        <authorList>
            <person name="Kono N."/>
            <person name="Nakamura H."/>
            <person name="Ohtoshi R."/>
            <person name="Tomita M."/>
            <person name="Numata K."/>
            <person name="Arakawa K."/>
        </authorList>
    </citation>
    <scope>NUCLEOTIDE SEQUENCE [LARGE SCALE GENOMIC DNA]</scope>
</reference>
<evidence type="ECO:0000313" key="3">
    <source>
        <dbReference type="Proteomes" id="UP000299102"/>
    </source>
</evidence>
<feature type="compositionally biased region" description="Low complexity" evidence="1">
    <location>
        <begin position="64"/>
        <end position="73"/>
    </location>
</feature>
<sequence length="221" mass="23440">MPAAHSVQAQRDTGPPLLAAGVHPVLVPRGAVPPAGRGLRAVPARHAQRPTALHQLRSAIAVESGASAGSAHKGGSEKKAEENKNHLKRTKSRELRAGIMYYSCTCVKRNGLQHDCRLTACGGEPACLVRPDPVCAPSQLARVRGLADPTSLLPHLKAENDRSPKQRAREGGGTSSGTGTGKRFVVCELKGIMPDVKVEAKEKKCCKFTALKLADLTIKNQ</sequence>
<dbReference type="OrthoDB" id="6611808at2759"/>
<keyword evidence="3" id="KW-1185">Reference proteome</keyword>